<dbReference type="AlphaFoldDB" id="A0ABD0JXJ6"/>
<proteinExistence type="predicted"/>
<feature type="transmembrane region" description="Helical" evidence="1">
    <location>
        <begin position="798"/>
        <end position="818"/>
    </location>
</feature>
<dbReference type="Gene3D" id="2.60.40.420">
    <property type="entry name" value="Cupredoxins - blue copper proteins"/>
    <property type="match status" value="1"/>
</dbReference>
<organism evidence="2 3">
    <name type="scientific">Batillaria attramentaria</name>
    <dbReference type="NCBI Taxonomy" id="370345"/>
    <lineage>
        <taxon>Eukaryota</taxon>
        <taxon>Metazoa</taxon>
        <taxon>Spiralia</taxon>
        <taxon>Lophotrochozoa</taxon>
        <taxon>Mollusca</taxon>
        <taxon>Gastropoda</taxon>
        <taxon>Caenogastropoda</taxon>
        <taxon>Sorbeoconcha</taxon>
        <taxon>Cerithioidea</taxon>
        <taxon>Batillariidae</taxon>
        <taxon>Batillaria</taxon>
    </lineage>
</organism>
<evidence type="ECO:0000256" key="1">
    <source>
        <dbReference type="SAM" id="Phobius"/>
    </source>
</evidence>
<keyword evidence="1" id="KW-0812">Transmembrane</keyword>
<reference evidence="2 3" key="1">
    <citation type="journal article" date="2023" name="Sci. Data">
        <title>Genome assembly of the Korean intertidal mud-creeper Batillaria attramentaria.</title>
        <authorList>
            <person name="Patra A.K."/>
            <person name="Ho P.T."/>
            <person name="Jun S."/>
            <person name="Lee S.J."/>
            <person name="Kim Y."/>
            <person name="Won Y.J."/>
        </authorList>
    </citation>
    <scope>NUCLEOTIDE SEQUENCE [LARGE SCALE GENOMIC DNA]</scope>
    <source>
        <strain evidence="2">Wonlab-2016</strain>
    </source>
</reference>
<gene>
    <name evidence="2" type="ORF">BaRGS_00029260</name>
</gene>
<keyword evidence="1" id="KW-1133">Transmembrane helix</keyword>
<dbReference type="InterPro" id="IPR008972">
    <property type="entry name" value="Cupredoxin"/>
</dbReference>
<sequence length="838" mass="92755">SLSYCGVEDDVFEREYMMVEPGLFTLRFEETQFHRNSPFRVSLHDVDSDDFCLLLDHIPHNNDILISDTCSRNANGYPLGSCASSTYYITVKIPDIECNRCNLRLAFSRLDLPDSDVSCDLNNGTCEGYVSCANIRIRPSAEGLEQNISACVRYEDNLAGNWPNRPKDYYSVELVEGQKVMVEPLVMFDPLHQQLHIDIPRHGFSQEIEEVQVVLNNSVVWSKTVTADNKLTDTIVVIWTIEDYDTLVHLENHSAGDYRRATESEYTSSGWLSDYRFRGKNAEDLDVIMPSGPCAPTPRYFIAFLHPSEGSRFMHGVLAASFLDDYADITVVLYGLDTEVTSITIVGSQLLGAPDVNLPVSLLKSNVLRISVDVSKQMPYIDTVQFLKTVMVKTRDPRVGLSGNFEEGIFAILRDGIEVKGIAGFQFTQGQWLKYEVLVTGLTSDADSVEMTSREVLFYNLTTSVHHLSQQNCLVEGLIKDLTSDFVLRLWQGEMQLVIRTNSSVLQGKLTQPGAVYCREAREAACFVVDMTPGGQPVPQGAEKIPPSGKAAFLLDRAGGLQYSVEIDNVRDQRNTLEVEVRNGDDLIFPHKLTPAPDQWTVYTVTSRMEVSESLSDQLAAGQMSIRSFPSSARADGKGLVGFLPPIKRHLCVQPVTHVVGEGRGLWSPDAAPLPHISAIVGDTLIFQYSGNVTLYSMPSNEDMLTCNFDNATLEGPVSINGSEVIFSKPLNTSAKLYFTSEAHCNESNDTTPLQLAVTVRVAAPPPAVDTTTDFCGSLVFSRLRQKRLDAYSGPQPTGPAVAGLVLGSVIALGFFIWDRRLRQKADSAVPGNRFQRF</sequence>
<accession>A0ABD0JXJ6</accession>
<evidence type="ECO:0000313" key="3">
    <source>
        <dbReference type="Proteomes" id="UP001519460"/>
    </source>
</evidence>
<feature type="non-terminal residue" evidence="2">
    <location>
        <position position="1"/>
    </location>
</feature>
<dbReference type="Proteomes" id="UP001519460">
    <property type="component" value="Unassembled WGS sequence"/>
</dbReference>
<keyword evidence="1" id="KW-0472">Membrane</keyword>
<name>A0ABD0JXJ6_9CAEN</name>
<comment type="caution">
    <text evidence="2">The sequence shown here is derived from an EMBL/GenBank/DDBJ whole genome shotgun (WGS) entry which is preliminary data.</text>
</comment>
<protein>
    <submittedName>
        <fullName evidence="2">Uncharacterized protein</fullName>
    </submittedName>
</protein>
<evidence type="ECO:0000313" key="2">
    <source>
        <dbReference type="EMBL" id="KAK7479444.1"/>
    </source>
</evidence>
<keyword evidence="3" id="KW-1185">Reference proteome</keyword>
<dbReference type="EMBL" id="JACVVK020000302">
    <property type="protein sequence ID" value="KAK7479444.1"/>
    <property type="molecule type" value="Genomic_DNA"/>
</dbReference>